<dbReference type="PANTHER" id="PTHR15577:SF2">
    <property type="entry name" value="ZINC FINGER PROTEIN 318"/>
    <property type="match status" value="1"/>
</dbReference>
<dbReference type="PROSITE" id="PS00028">
    <property type="entry name" value="ZINC_FINGER_C2H2_1"/>
    <property type="match status" value="1"/>
</dbReference>
<dbReference type="KEGG" id="dpte:113791673"/>
<feature type="compositionally biased region" description="Basic and acidic residues" evidence="1">
    <location>
        <begin position="600"/>
        <end position="617"/>
    </location>
</feature>
<feature type="compositionally biased region" description="Basic and acidic residues" evidence="1">
    <location>
        <begin position="662"/>
        <end position="672"/>
    </location>
</feature>
<feature type="region of interest" description="Disordered" evidence="1">
    <location>
        <begin position="894"/>
        <end position="916"/>
    </location>
</feature>
<feature type="compositionally biased region" description="Low complexity" evidence="1">
    <location>
        <begin position="353"/>
        <end position="366"/>
    </location>
</feature>
<feature type="compositionally biased region" description="Acidic residues" evidence="1">
    <location>
        <begin position="1151"/>
        <end position="1200"/>
    </location>
</feature>
<feature type="compositionally biased region" description="Low complexity" evidence="1">
    <location>
        <begin position="399"/>
        <end position="412"/>
    </location>
</feature>
<dbReference type="PANTHER" id="PTHR15577">
    <property type="entry name" value="ZINC FINGER CONTAINING PROTEIN"/>
    <property type="match status" value="1"/>
</dbReference>
<feature type="compositionally biased region" description="Basic and acidic residues" evidence="1">
    <location>
        <begin position="419"/>
        <end position="437"/>
    </location>
</feature>
<evidence type="ECO:0000259" key="2">
    <source>
        <dbReference type="PROSITE" id="PS00028"/>
    </source>
</evidence>
<dbReference type="InterPro" id="IPR003604">
    <property type="entry name" value="Matrin/U1-like-C_Znf_C2H2"/>
</dbReference>
<protein>
    <submittedName>
        <fullName evidence="4">Mediator of RNA polymerase II transcription subunit 26</fullName>
    </submittedName>
</protein>
<evidence type="ECO:0000313" key="3">
    <source>
        <dbReference type="Proteomes" id="UP000515146"/>
    </source>
</evidence>
<feature type="compositionally biased region" description="Basic and acidic residues" evidence="1">
    <location>
        <begin position="367"/>
        <end position="377"/>
    </location>
</feature>
<dbReference type="SMART" id="SM00451">
    <property type="entry name" value="ZnF_U1"/>
    <property type="match status" value="2"/>
</dbReference>
<dbReference type="GO" id="GO:0008270">
    <property type="term" value="F:zinc ion binding"/>
    <property type="evidence" value="ECO:0007669"/>
    <property type="project" value="InterPro"/>
</dbReference>
<feature type="compositionally biased region" description="Polar residues" evidence="1">
    <location>
        <begin position="1006"/>
        <end position="1016"/>
    </location>
</feature>
<dbReference type="Proteomes" id="UP000515146">
    <property type="component" value="Unplaced"/>
</dbReference>
<dbReference type="OrthoDB" id="9909793at2759"/>
<feature type="compositionally biased region" description="Polar residues" evidence="1">
    <location>
        <begin position="571"/>
        <end position="580"/>
    </location>
</feature>
<dbReference type="OMA" id="DEYWIET"/>
<evidence type="ECO:0000256" key="1">
    <source>
        <dbReference type="SAM" id="MobiDB-lite"/>
    </source>
</evidence>
<feature type="compositionally biased region" description="Low complexity" evidence="1">
    <location>
        <begin position="548"/>
        <end position="558"/>
    </location>
</feature>
<feature type="region of interest" description="Disordered" evidence="1">
    <location>
        <begin position="1006"/>
        <end position="1028"/>
    </location>
</feature>
<feature type="compositionally biased region" description="Basic and acidic residues" evidence="1">
    <location>
        <begin position="559"/>
        <end position="568"/>
    </location>
</feature>
<feature type="region of interest" description="Disordered" evidence="1">
    <location>
        <begin position="298"/>
        <end position="705"/>
    </location>
</feature>
<feature type="compositionally biased region" description="Basic and acidic residues" evidence="1">
    <location>
        <begin position="467"/>
        <end position="491"/>
    </location>
</feature>
<organism evidence="3 4">
    <name type="scientific">Dermatophagoides pteronyssinus</name>
    <name type="common">European house dust mite</name>
    <dbReference type="NCBI Taxonomy" id="6956"/>
    <lineage>
        <taxon>Eukaryota</taxon>
        <taxon>Metazoa</taxon>
        <taxon>Ecdysozoa</taxon>
        <taxon>Arthropoda</taxon>
        <taxon>Chelicerata</taxon>
        <taxon>Arachnida</taxon>
        <taxon>Acari</taxon>
        <taxon>Acariformes</taxon>
        <taxon>Sarcoptiformes</taxon>
        <taxon>Astigmata</taxon>
        <taxon>Psoroptidia</taxon>
        <taxon>Analgoidea</taxon>
        <taxon>Pyroglyphidae</taxon>
        <taxon>Dermatophagoidinae</taxon>
        <taxon>Dermatophagoides</taxon>
    </lineage>
</organism>
<proteinExistence type="predicted"/>
<feature type="compositionally biased region" description="Low complexity" evidence="1">
    <location>
        <begin position="513"/>
        <end position="533"/>
    </location>
</feature>
<dbReference type="GO" id="GO:0045893">
    <property type="term" value="P:positive regulation of DNA-templated transcription"/>
    <property type="evidence" value="ECO:0007669"/>
    <property type="project" value="TreeGrafter"/>
</dbReference>
<feature type="compositionally biased region" description="Basic residues" evidence="1">
    <location>
        <begin position="384"/>
        <end position="398"/>
    </location>
</feature>
<feature type="region of interest" description="Disordered" evidence="1">
    <location>
        <begin position="1110"/>
        <end position="1200"/>
    </location>
</feature>
<feature type="compositionally biased region" description="Low complexity" evidence="1">
    <location>
        <begin position="678"/>
        <end position="694"/>
    </location>
</feature>
<dbReference type="AlphaFoldDB" id="A0A6P6XW59"/>
<name>A0A6P6XW59_DERPT</name>
<sequence length="1200" mass="134375">MDDYYKKYPSSSRDRHIRHQATGMVSGGGHHSLGMGQVYAGSPVSINPNSNRSGRALIPSDSPLMGTPTSLDYSHVGNNNGTAIGDGHHDYGSSASSATMMMDHRSIYGGPPVSSAQPPPMDIPMNMKISTGNQNYYDSRIGDAHTSATTTAIPPSSVSTTSRTLEKYFTQDELKRFNEFNRFLVMSSPEQQKKFYASLTSVEYKRFNDYLDMESQAKSVPAPPPLPQIPSTPSINQGHQPASQSLGDPYLNQTQQPKPSYTIQSSYSYDTSYYDDGNNENMANSTLNNHYHRNARKFTQSPSQVTSEYYGRSSTVDSSGDCYQPPLPQIHNDSYNQEYNDHRYHDGYEENQTYGSTYSSTYGTSYRQRDISADRHRNSTRNSIKSRSRSRTPNRFRKSSSSNHRNSSLSERSAIRKSGGRDDHDRFKHSRSSDSRAKKPTTSSSTPKESQNKHRTSSTNSSSTKTHSKDNDVKILEERIKELEKRLDNNRTKSHASSSDRSSSLKRNRPQDSSATKSTSSKSGTATKTPSSSEASKKKPIITETKKPTTNTETTTVSKSKETDKKSSISDGSKQPISSTTDEKSQKTVSNSSVNSASKSDSKTHEMKNYKIPKKSDTQNAAATPKKSDTQNAAVTTTKPATSSSTTTSSSAKSNNSPSKSSKSESTKKHSDQSPIKSRTSPSRVSTSSRSHQVSSRRREPSPVSVINLYGSHRLTQKDFDDTFTHFHWCNLCHLFFKTESMYLKHLHTDRHFSKLGSSDFQIIRKAEERINANETSVQSDFNPLKHSSSTSSTVSNISSQSVDCDKEQFLGTEFFYPLISFYCDLCSKFLPTNQQGQDHLRSERHLVLYQKYMKKNVDFYNKFNEKRMEQFKKSPYVRQFIHEQFRQRLLEQKNKGKPCTDSQSSQTVSNNISSEKVPTEIKKLMDSILDRVVVDFFTKKNKATQPSGTSIKPVVQAKKSSEDKITVEKVAGNKRPADDKTLKENSQMKKIKENPETVVAPATIINSNDNNTGTQPELPEMKNKGVSKMKNNNVGQVVQTETETKSDTKEIQTKNKSKKSVTEKTDKNGDDLNAIEKTLVIDDVDQTPPIFAGYRQRRAAAAAAASIIAQQSHQTRSKPIKKPMNAKNEPLNNADNKVKNTKKKKKVIIIEDDDTEEEEEMETIEQLDAPFDDDNDEDEDDDDDDDEEGFDVIDEMDDA</sequence>
<accession>A0A6P6XW59</accession>
<feature type="region of interest" description="Disordered" evidence="1">
    <location>
        <begin position="1040"/>
        <end position="1068"/>
    </location>
</feature>
<dbReference type="GO" id="GO:0045892">
    <property type="term" value="P:negative regulation of DNA-templated transcription"/>
    <property type="evidence" value="ECO:0007669"/>
    <property type="project" value="TreeGrafter"/>
</dbReference>
<dbReference type="InterPro" id="IPR013087">
    <property type="entry name" value="Znf_C2H2_type"/>
</dbReference>
<feature type="domain" description="C2H2-type" evidence="2">
    <location>
        <begin position="824"/>
        <end position="846"/>
    </location>
</feature>
<feature type="compositionally biased region" description="Basic and acidic residues" evidence="1">
    <location>
        <begin position="1043"/>
        <end position="1054"/>
    </location>
</feature>
<feature type="compositionally biased region" description="Low complexity" evidence="1">
    <location>
        <begin position="589"/>
        <end position="599"/>
    </location>
</feature>
<feature type="region of interest" description="Disordered" evidence="1">
    <location>
        <begin position="216"/>
        <end position="264"/>
    </location>
</feature>
<gene>
    <name evidence="4" type="primary">LOC113791673</name>
</gene>
<dbReference type="GO" id="GO:0005654">
    <property type="term" value="C:nucleoplasm"/>
    <property type="evidence" value="ECO:0007669"/>
    <property type="project" value="TreeGrafter"/>
</dbReference>
<keyword evidence="3" id="KW-1185">Reference proteome</keyword>
<feature type="compositionally biased region" description="Basic and acidic residues" evidence="1">
    <location>
        <begin position="339"/>
        <end position="348"/>
    </location>
</feature>
<dbReference type="InParanoid" id="A0A6P6XW59"/>
<feature type="compositionally biased region" description="Low complexity" evidence="1">
    <location>
        <begin position="636"/>
        <end position="661"/>
    </location>
</feature>
<reference evidence="4" key="1">
    <citation type="submission" date="2025-08" db="UniProtKB">
        <authorList>
            <consortium name="RefSeq"/>
        </authorList>
    </citation>
    <scope>IDENTIFICATION</scope>
    <source>
        <strain evidence="4">Airmid</strain>
    </source>
</reference>
<dbReference type="GO" id="GO:0003676">
    <property type="term" value="F:nucleic acid binding"/>
    <property type="evidence" value="ECO:0007669"/>
    <property type="project" value="InterPro"/>
</dbReference>
<dbReference type="RefSeq" id="XP_027197273.1">
    <property type="nucleotide sequence ID" value="XM_027341472.1"/>
</dbReference>
<feature type="compositionally biased region" description="Polar residues" evidence="1">
    <location>
        <begin position="901"/>
        <end position="916"/>
    </location>
</feature>
<feature type="compositionally biased region" description="Polar residues" evidence="1">
    <location>
        <begin position="298"/>
        <end position="318"/>
    </location>
</feature>
<feature type="compositionally biased region" description="Polar residues" evidence="1">
    <location>
        <begin position="235"/>
        <end position="259"/>
    </location>
</feature>
<evidence type="ECO:0000313" key="4">
    <source>
        <dbReference type="RefSeq" id="XP_027197273.1"/>
    </source>
</evidence>
<feature type="compositionally biased region" description="Pro residues" evidence="1">
    <location>
        <begin position="221"/>
        <end position="230"/>
    </location>
</feature>
<dbReference type="Pfam" id="PF12874">
    <property type="entry name" value="zf-met"/>
    <property type="match status" value="1"/>
</dbReference>
<dbReference type="InterPro" id="IPR055309">
    <property type="entry name" value="Znf318-like"/>
</dbReference>